<dbReference type="EMBL" id="CZPZ01000020">
    <property type="protein sequence ID" value="CUS36807.1"/>
    <property type="molecule type" value="Genomic_DNA"/>
</dbReference>
<name>A0A0S4LGU5_9BACT</name>
<evidence type="ECO:0000256" key="1">
    <source>
        <dbReference type="SAM" id="MobiDB-lite"/>
    </source>
</evidence>
<dbReference type="Proteomes" id="UP000198736">
    <property type="component" value="Unassembled WGS sequence"/>
</dbReference>
<feature type="region of interest" description="Disordered" evidence="1">
    <location>
        <begin position="32"/>
        <end position="51"/>
    </location>
</feature>
<accession>A0A0S4LGU5</accession>
<gene>
    <name evidence="2" type="ORF">COMA2_270017</name>
</gene>
<dbReference type="RefSeq" id="WP_090898438.1">
    <property type="nucleotide sequence ID" value="NZ_CZPZ01000020.1"/>
</dbReference>
<proteinExistence type="predicted"/>
<evidence type="ECO:0000313" key="2">
    <source>
        <dbReference type="EMBL" id="CUS36807.1"/>
    </source>
</evidence>
<feature type="compositionally biased region" description="Pro residues" evidence="1">
    <location>
        <begin position="38"/>
        <end position="50"/>
    </location>
</feature>
<dbReference type="AlphaFoldDB" id="A0A0S4LGU5"/>
<evidence type="ECO:0000313" key="3">
    <source>
        <dbReference type="Proteomes" id="UP000198736"/>
    </source>
</evidence>
<keyword evidence="3" id="KW-1185">Reference proteome</keyword>
<dbReference type="OrthoDB" id="9805363at2"/>
<reference evidence="3" key="1">
    <citation type="submission" date="2015-10" db="EMBL/GenBank/DDBJ databases">
        <authorList>
            <person name="Luecker S."/>
            <person name="Luecker S."/>
        </authorList>
    </citation>
    <scope>NUCLEOTIDE SEQUENCE [LARGE SCALE GENOMIC DNA]</scope>
</reference>
<organism evidence="2 3">
    <name type="scientific">Candidatus Nitrospira nitrificans</name>
    <dbReference type="NCBI Taxonomy" id="1742973"/>
    <lineage>
        <taxon>Bacteria</taxon>
        <taxon>Pseudomonadati</taxon>
        <taxon>Nitrospirota</taxon>
        <taxon>Nitrospiria</taxon>
        <taxon>Nitrospirales</taxon>
        <taxon>Nitrospiraceae</taxon>
        <taxon>Nitrospira</taxon>
    </lineage>
</organism>
<protein>
    <submittedName>
        <fullName evidence="2">Uncharacterized protein</fullName>
    </submittedName>
</protein>
<sequence length="163" mass="18117">MRYRFSHILLAVALGIIVGQMAWADEPPAPKGLWHSTPAPPSAGQPPAPRKPWMLREREITLDLPLLQLLKDAGARPLPRITVELFDNANPELDVTSTISRINDTAVIRGTFKPPVEGDFTFVITGNLLIGTIQIGDRIYKTDHIANGRLRLVELDPDKMPRD</sequence>
<dbReference type="STRING" id="1742973.COMA2_270017"/>